<proteinExistence type="predicted"/>
<dbReference type="Pfam" id="PF01575">
    <property type="entry name" value="MaoC_dehydratas"/>
    <property type="match status" value="1"/>
</dbReference>
<dbReference type="PANTHER" id="PTHR43841:SF3">
    <property type="entry name" value="(3R)-HYDROXYACYL-ACP DEHYDRATASE SUBUNIT HADB"/>
    <property type="match status" value="1"/>
</dbReference>
<dbReference type="Proteomes" id="UP001379235">
    <property type="component" value="Unassembled WGS sequence"/>
</dbReference>
<protein>
    <submittedName>
        <fullName evidence="2">MaoC/PaaZ C-terminal domain-containing protein</fullName>
    </submittedName>
</protein>
<dbReference type="PANTHER" id="PTHR43841">
    <property type="entry name" value="3-HYDROXYACYL-THIOESTER DEHYDRATASE HTDX-RELATED"/>
    <property type="match status" value="1"/>
</dbReference>
<accession>A0ABU8SA91</accession>
<evidence type="ECO:0000313" key="3">
    <source>
        <dbReference type="Proteomes" id="UP001379235"/>
    </source>
</evidence>
<keyword evidence="3" id="KW-1185">Reference proteome</keyword>
<dbReference type="SUPFAM" id="SSF54637">
    <property type="entry name" value="Thioesterase/thiol ester dehydrase-isomerase"/>
    <property type="match status" value="1"/>
</dbReference>
<evidence type="ECO:0000313" key="2">
    <source>
        <dbReference type="EMBL" id="MEJ6010807.1"/>
    </source>
</evidence>
<name>A0ABU8SA91_9SPHN</name>
<gene>
    <name evidence="2" type="ORF">WG900_12865</name>
</gene>
<comment type="caution">
    <text evidence="2">The sequence shown here is derived from an EMBL/GenBank/DDBJ whole genome shotgun (WGS) entry which is preliminary data.</text>
</comment>
<dbReference type="EMBL" id="JBBHJY010000006">
    <property type="protein sequence ID" value="MEJ6010807.1"/>
    <property type="molecule type" value="Genomic_DNA"/>
</dbReference>
<reference evidence="2 3" key="1">
    <citation type="submission" date="2024-03" db="EMBL/GenBank/DDBJ databases">
        <authorList>
            <person name="Jo J.-H."/>
        </authorList>
    </citation>
    <scope>NUCLEOTIDE SEQUENCE [LARGE SCALE GENOMIC DNA]</scope>
    <source>
        <strain evidence="2 3">AS3R-12</strain>
    </source>
</reference>
<organism evidence="2 3">
    <name type="scientific">Novosphingobium aquae</name>
    <dbReference type="NCBI Taxonomy" id="3133435"/>
    <lineage>
        <taxon>Bacteria</taxon>
        <taxon>Pseudomonadati</taxon>
        <taxon>Pseudomonadota</taxon>
        <taxon>Alphaproteobacteria</taxon>
        <taxon>Sphingomonadales</taxon>
        <taxon>Sphingomonadaceae</taxon>
        <taxon>Novosphingobium</taxon>
    </lineage>
</organism>
<dbReference type="RefSeq" id="WP_339967620.1">
    <property type="nucleotide sequence ID" value="NZ_JBBHJY010000006.1"/>
</dbReference>
<dbReference type="Gene3D" id="3.10.129.10">
    <property type="entry name" value="Hotdog Thioesterase"/>
    <property type="match status" value="1"/>
</dbReference>
<sequence length="140" mass="15249">MSQVAELNTLAVGDEIPEHDAGPITRWVLAMFAGGSGDPNPMHIDSDFARMVGREDVFAHGMLSMAYLAQLLTNWVPQDRIRSFSVRFASITPVNTSVRCKGKIIEKFEEDGEQRLRLELVATVDDGAVTLTGEAVVACA</sequence>
<evidence type="ECO:0000259" key="1">
    <source>
        <dbReference type="Pfam" id="PF01575"/>
    </source>
</evidence>
<dbReference type="InterPro" id="IPR002539">
    <property type="entry name" value="MaoC-like_dom"/>
</dbReference>
<dbReference type="InterPro" id="IPR029069">
    <property type="entry name" value="HotDog_dom_sf"/>
</dbReference>
<feature type="domain" description="MaoC-like" evidence="1">
    <location>
        <begin position="19"/>
        <end position="106"/>
    </location>
</feature>